<keyword evidence="3 7" id="KW-0067">ATP-binding</keyword>
<dbReference type="PANTHER" id="PTHR42749:SF1">
    <property type="entry name" value="CELL SHAPE-DETERMINING PROTEIN MREB"/>
    <property type="match status" value="1"/>
</dbReference>
<comment type="subcellular location">
    <subcellularLocation>
        <location evidence="7">Cytoplasm</location>
    </subcellularLocation>
    <text evidence="7">Membrane-associated.</text>
</comment>
<evidence type="ECO:0000256" key="6">
    <source>
        <dbReference type="ARBA" id="ARBA00067319"/>
    </source>
</evidence>
<dbReference type="InterPro" id="IPR004753">
    <property type="entry name" value="MreB"/>
</dbReference>
<dbReference type="GO" id="GO:0008360">
    <property type="term" value="P:regulation of cell shape"/>
    <property type="evidence" value="ECO:0007669"/>
    <property type="project" value="UniProtKB-UniRule"/>
</dbReference>
<accession>A0A917K3F6</accession>
<feature type="binding site" evidence="7">
    <location>
        <begin position="13"/>
        <end position="15"/>
    </location>
    <ligand>
        <name>ATP</name>
        <dbReference type="ChEBI" id="CHEBI:30616"/>
    </ligand>
</feature>
<dbReference type="SUPFAM" id="SSF53067">
    <property type="entry name" value="Actin-like ATPase domain"/>
    <property type="match status" value="2"/>
</dbReference>
<keyword evidence="9" id="KW-1185">Reference proteome</keyword>
<dbReference type="GO" id="GO:0000902">
    <property type="term" value="P:cell morphogenesis"/>
    <property type="evidence" value="ECO:0007669"/>
    <property type="project" value="InterPro"/>
</dbReference>
<dbReference type="HAMAP" id="MF_02207">
    <property type="entry name" value="MreB"/>
    <property type="match status" value="1"/>
</dbReference>
<sequence length="344" mass="36513">MFSGKDMGIDLGTANTLVYVKSKGIVVREPSVVAIRTDTGVIEAVGEQAKQMIGRTPGNIVAVRPMKDGVIADFQTTATMLRYFIRQAMKNKSGWSGKPRVMVSVPSGITAVEKRAVEDAALEAGAKDAQTIEEPMAAAIGAGLPVGEPTGSMVVDIGGGTTEVAIISLGGIVTSRSIRVAGDEMDEAIIQYIKKAYNLMIGERTAEDLKIHIGTAIPTGETKKMDIRGRDLVTGLPRTFTVTSNEICEALSDTVRAIVDAVKVTLEKSPPELAADIMDRGIVLTGGGALLRNLDKLLSEETGMPVVVADNPLDCVAIGTGKALDNYDVYRRRNLAARRSRSRA</sequence>
<keyword evidence="4 7" id="KW-0133">Cell shape</keyword>
<reference evidence="8" key="1">
    <citation type="journal article" date="2014" name="Int. J. Syst. Evol. Microbiol.">
        <title>Complete genome sequence of Corynebacterium casei LMG S-19264T (=DSM 44701T), isolated from a smear-ripened cheese.</title>
        <authorList>
            <consortium name="US DOE Joint Genome Institute (JGI-PGF)"/>
            <person name="Walter F."/>
            <person name="Albersmeier A."/>
            <person name="Kalinowski J."/>
            <person name="Ruckert C."/>
        </authorList>
    </citation>
    <scope>NUCLEOTIDE SEQUENCE</scope>
    <source>
        <strain evidence="8">JCM 18487</strain>
    </source>
</reference>
<comment type="similarity">
    <text evidence="5 7">Belongs to the FtsA/MreB family.</text>
</comment>
<comment type="caution">
    <text evidence="8">The sequence shown here is derived from an EMBL/GenBank/DDBJ whole genome shotgun (WGS) entry which is preliminary data.</text>
</comment>
<evidence type="ECO:0000256" key="5">
    <source>
        <dbReference type="ARBA" id="ARBA00023458"/>
    </source>
</evidence>
<dbReference type="GO" id="GO:0005737">
    <property type="term" value="C:cytoplasm"/>
    <property type="evidence" value="ECO:0007669"/>
    <property type="project" value="UniProtKB-SubCell"/>
</dbReference>
<dbReference type="EMBL" id="BMOY01000002">
    <property type="protein sequence ID" value="GGI96258.1"/>
    <property type="molecule type" value="Genomic_DNA"/>
</dbReference>
<evidence type="ECO:0000313" key="8">
    <source>
        <dbReference type="EMBL" id="GGI96258.1"/>
    </source>
</evidence>
<evidence type="ECO:0000256" key="3">
    <source>
        <dbReference type="ARBA" id="ARBA00022840"/>
    </source>
</evidence>
<gene>
    <name evidence="7 8" type="primary">mreB</name>
    <name evidence="8" type="ORF">GCM10010885_02380</name>
</gene>
<dbReference type="Gene3D" id="3.30.420.40">
    <property type="match status" value="2"/>
</dbReference>
<dbReference type="NCBIfam" id="NF010539">
    <property type="entry name" value="PRK13927.1"/>
    <property type="match status" value="1"/>
</dbReference>
<dbReference type="PRINTS" id="PR01652">
    <property type="entry name" value="SHAPEPROTEIN"/>
</dbReference>
<feature type="binding site" evidence="7">
    <location>
        <begin position="207"/>
        <end position="210"/>
    </location>
    <ligand>
        <name>ATP</name>
        <dbReference type="ChEBI" id="CHEBI:30616"/>
    </ligand>
</feature>
<evidence type="ECO:0000313" key="9">
    <source>
        <dbReference type="Proteomes" id="UP000637695"/>
    </source>
</evidence>
<reference evidence="8" key="2">
    <citation type="submission" date="2020-09" db="EMBL/GenBank/DDBJ databases">
        <authorList>
            <person name="Sun Q."/>
            <person name="Ohkuma M."/>
        </authorList>
    </citation>
    <scope>NUCLEOTIDE SEQUENCE</scope>
    <source>
        <strain evidence="8">JCM 18487</strain>
    </source>
</reference>
<dbReference type="AlphaFoldDB" id="A0A917K3F6"/>
<comment type="function">
    <text evidence="7">Forms membrane-associated dynamic filaments that are essential for cell shape determination. Acts by regulating cell wall synthesis and cell elongation, and thus cell shape. A feedback loop between cell geometry and MreB localization may maintain elongated cell shape by targeting cell wall growth to regions of negative cell wall curvature.</text>
</comment>
<name>A0A917K3F6_9BACL</name>
<dbReference type="InterPro" id="IPR056546">
    <property type="entry name" value="MreB_MamK-like"/>
</dbReference>
<feature type="binding site" evidence="7">
    <location>
        <begin position="287"/>
        <end position="290"/>
    </location>
    <ligand>
        <name>ATP</name>
        <dbReference type="ChEBI" id="CHEBI:30616"/>
    </ligand>
</feature>
<evidence type="ECO:0000256" key="7">
    <source>
        <dbReference type="HAMAP-Rule" id="MF_02207"/>
    </source>
</evidence>
<feature type="binding site" evidence="7">
    <location>
        <begin position="159"/>
        <end position="161"/>
    </location>
    <ligand>
        <name>ATP</name>
        <dbReference type="ChEBI" id="CHEBI:30616"/>
    </ligand>
</feature>
<dbReference type="RefSeq" id="WP_188880652.1">
    <property type="nucleotide sequence ID" value="NZ_BMOY01000002.1"/>
</dbReference>
<evidence type="ECO:0000256" key="2">
    <source>
        <dbReference type="ARBA" id="ARBA00022741"/>
    </source>
</evidence>
<dbReference type="PANTHER" id="PTHR42749">
    <property type="entry name" value="CELL SHAPE-DETERMINING PROTEIN MREB"/>
    <property type="match status" value="1"/>
</dbReference>
<dbReference type="NCBIfam" id="TIGR00904">
    <property type="entry name" value="mreB"/>
    <property type="match status" value="1"/>
</dbReference>
<proteinExistence type="inferred from homology"/>
<keyword evidence="1 7" id="KW-0963">Cytoplasm</keyword>
<dbReference type="GO" id="GO:0005524">
    <property type="term" value="F:ATP binding"/>
    <property type="evidence" value="ECO:0007669"/>
    <property type="project" value="UniProtKB-KW"/>
</dbReference>
<dbReference type="FunFam" id="3.30.420.40:FF:000016">
    <property type="entry name" value="Rod shape-determining protein mreB"/>
    <property type="match status" value="1"/>
</dbReference>
<dbReference type="CDD" id="cd10225">
    <property type="entry name" value="ASKHA_NBD_MreB-like"/>
    <property type="match status" value="1"/>
</dbReference>
<dbReference type="Proteomes" id="UP000637695">
    <property type="component" value="Unassembled WGS sequence"/>
</dbReference>
<keyword evidence="2 7" id="KW-0547">Nucleotide-binding</keyword>
<dbReference type="InterPro" id="IPR043129">
    <property type="entry name" value="ATPase_NBD"/>
</dbReference>
<comment type="subunit">
    <text evidence="7">Forms polymers.</text>
</comment>
<dbReference type="Pfam" id="PF06723">
    <property type="entry name" value="MreB_Mbl"/>
    <property type="match status" value="1"/>
</dbReference>
<protein>
    <recommendedName>
        <fullName evidence="6 7">Cell shape-determining protein MreB</fullName>
    </recommendedName>
</protein>
<evidence type="ECO:0000256" key="1">
    <source>
        <dbReference type="ARBA" id="ARBA00022490"/>
    </source>
</evidence>
<organism evidence="8 9">
    <name type="scientific">Alicyclobacillus cellulosilyticus</name>
    <dbReference type="NCBI Taxonomy" id="1003997"/>
    <lineage>
        <taxon>Bacteria</taxon>
        <taxon>Bacillati</taxon>
        <taxon>Bacillota</taxon>
        <taxon>Bacilli</taxon>
        <taxon>Bacillales</taxon>
        <taxon>Alicyclobacillaceae</taxon>
        <taxon>Alicyclobacillus</taxon>
    </lineage>
</organism>
<evidence type="ECO:0000256" key="4">
    <source>
        <dbReference type="ARBA" id="ARBA00022960"/>
    </source>
</evidence>